<comment type="caution">
    <text evidence="3">The sequence shown here is derived from an EMBL/GenBank/DDBJ whole genome shotgun (WGS) entry which is preliminary data.</text>
</comment>
<feature type="domain" description="NAD-dependent epimerase/dehydratase" evidence="2">
    <location>
        <begin position="3"/>
        <end position="247"/>
    </location>
</feature>
<evidence type="ECO:0000259" key="2">
    <source>
        <dbReference type="Pfam" id="PF01370"/>
    </source>
</evidence>
<dbReference type="PRINTS" id="PR01713">
    <property type="entry name" value="NUCEPIMERASE"/>
</dbReference>
<dbReference type="InterPro" id="IPR001509">
    <property type="entry name" value="Epimerase_deHydtase"/>
</dbReference>
<name>A0A940IFH1_9BACT</name>
<dbReference type="EMBL" id="JADIMV010000143">
    <property type="protein sequence ID" value="MBO8440671.1"/>
    <property type="molecule type" value="Genomic_DNA"/>
</dbReference>
<reference evidence="3" key="1">
    <citation type="submission" date="2020-10" db="EMBL/GenBank/DDBJ databases">
        <authorList>
            <person name="Gilroy R."/>
        </authorList>
    </citation>
    <scope>NUCLEOTIDE SEQUENCE</scope>
    <source>
        <strain evidence="3">3924</strain>
    </source>
</reference>
<evidence type="ECO:0000313" key="4">
    <source>
        <dbReference type="Proteomes" id="UP000712007"/>
    </source>
</evidence>
<proteinExistence type="predicted"/>
<sequence>MKILVTGAAGFIGSFVVQRLLAEGDEVVGLDNINDYYDPDLKYGRLQEAGIDRHKVSWYRLCRSNLYEGYRFIRMNLEDRQAMLMLFANEEFDMVINLAAQAGVRYSIENPYAYVVSNVDGFINVLEGCRVMQVKHLLYASSSSVYGLNGKIPYSENDGIAHPVSLYAATKKSDELMAHAYSHLYGLPTTGLRFFTVYGPWGRPDMSPFLFADAILRRKPIKVFNNGDMLRDFTYIDDIVESVVRIAHIVPSPDTSWNAECANPSRSSAPYRIYNVGNSSPVKLMDFIKTIEDVVGMEADKVFLPMQLGDVYCTFADTSALETEIGFRPNTKLIYGIEKTIMWFKRYYNL</sequence>
<evidence type="ECO:0000256" key="1">
    <source>
        <dbReference type="ARBA" id="ARBA00023027"/>
    </source>
</evidence>
<keyword evidence="1" id="KW-0520">NAD</keyword>
<reference evidence="3" key="2">
    <citation type="journal article" date="2021" name="PeerJ">
        <title>Extensive microbial diversity within the chicken gut microbiome revealed by metagenomics and culture.</title>
        <authorList>
            <person name="Gilroy R."/>
            <person name="Ravi A."/>
            <person name="Getino M."/>
            <person name="Pursley I."/>
            <person name="Horton D.L."/>
            <person name="Alikhan N.F."/>
            <person name="Baker D."/>
            <person name="Gharbi K."/>
            <person name="Hall N."/>
            <person name="Watson M."/>
            <person name="Adriaenssens E.M."/>
            <person name="Foster-Nyarko E."/>
            <person name="Jarju S."/>
            <person name="Secka A."/>
            <person name="Antonio M."/>
            <person name="Oren A."/>
            <person name="Chaudhuri R.R."/>
            <person name="La Ragione R."/>
            <person name="Hildebrand F."/>
            <person name="Pallen M.J."/>
        </authorList>
    </citation>
    <scope>NUCLEOTIDE SEQUENCE</scope>
    <source>
        <strain evidence="3">3924</strain>
    </source>
</reference>
<dbReference type="PANTHER" id="PTHR43574">
    <property type="entry name" value="EPIMERASE-RELATED"/>
    <property type="match status" value="1"/>
</dbReference>
<gene>
    <name evidence="3" type="ORF">IAC51_08505</name>
</gene>
<dbReference type="InterPro" id="IPR036291">
    <property type="entry name" value="NAD(P)-bd_dom_sf"/>
</dbReference>
<dbReference type="Proteomes" id="UP000712007">
    <property type="component" value="Unassembled WGS sequence"/>
</dbReference>
<dbReference type="Gene3D" id="3.40.50.720">
    <property type="entry name" value="NAD(P)-binding Rossmann-like Domain"/>
    <property type="match status" value="1"/>
</dbReference>
<dbReference type="SUPFAM" id="SSF51735">
    <property type="entry name" value="NAD(P)-binding Rossmann-fold domains"/>
    <property type="match status" value="1"/>
</dbReference>
<accession>A0A940IFH1</accession>
<evidence type="ECO:0000313" key="3">
    <source>
        <dbReference type="EMBL" id="MBO8440671.1"/>
    </source>
</evidence>
<organism evidence="3 4">
    <name type="scientific">Candidatus Aphodosoma intestinipullorum</name>
    <dbReference type="NCBI Taxonomy" id="2840674"/>
    <lineage>
        <taxon>Bacteria</taxon>
        <taxon>Pseudomonadati</taxon>
        <taxon>Bacteroidota</taxon>
        <taxon>Bacteroidia</taxon>
        <taxon>Bacteroidales</taxon>
        <taxon>Candidatus Aphodosoma</taxon>
    </lineage>
</organism>
<dbReference type="AlphaFoldDB" id="A0A940IFH1"/>
<protein>
    <submittedName>
        <fullName evidence="3">NAD-dependent epimerase</fullName>
    </submittedName>
</protein>
<dbReference type="Pfam" id="PF01370">
    <property type="entry name" value="Epimerase"/>
    <property type="match status" value="1"/>
</dbReference>
<dbReference type="CDD" id="cd05253">
    <property type="entry name" value="UDP_GE_SDE_e"/>
    <property type="match status" value="1"/>
</dbReference>